<evidence type="ECO:0000259" key="9">
    <source>
        <dbReference type="Pfam" id="PF13231"/>
    </source>
</evidence>
<dbReference type="PANTHER" id="PTHR33908:SF11">
    <property type="entry name" value="MEMBRANE PROTEIN"/>
    <property type="match status" value="1"/>
</dbReference>
<dbReference type="KEGG" id="rsu:NHU_00779"/>
<feature type="domain" description="Glycosyltransferase RgtA/B/C/D-like" evidence="9">
    <location>
        <begin position="56"/>
        <end position="211"/>
    </location>
</feature>
<feature type="transmembrane region" description="Helical" evidence="8">
    <location>
        <begin position="346"/>
        <end position="365"/>
    </location>
</feature>
<feature type="transmembrane region" description="Helical" evidence="8">
    <location>
        <begin position="106"/>
        <end position="123"/>
    </location>
</feature>
<dbReference type="GO" id="GO:0009103">
    <property type="term" value="P:lipopolysaccharide biosynthetic process"/>
    <property type="evidence" value="ECO:0007669"/>
    <property type="project" value="UniProtKB-ARBA"/>
</dbReference>
<evidence type="ECO:0000256" key="1">
    <source>
        <dbReference type="ARBA" id="ARBA00004651"/>
    </source>
</evidence>
<sequence>MTEATASRPAFLFLLTLAAYFAAQVGLRVALGGSFEGDEAEMVVLARDWHFTSGSQPPLYNWYQTVFFDLFGVNTLGLVLAKNLMLFATYATMFLALRKLAGDRPAMVGALALGLIPNLAWWAQRTGSHSIALAAMTALTVAAFLALVRRPVLSRYLLLGLAVGLGGLAKPNYWMVPPALILAALSTATYRAAILDRRIGLSAALALGVVAVPYAAMLAEPLATFADTWEFRSGSGAGQAAAMWPDGLRHVANATLAELIPALVAVALALGFGGKAMRRIPVPHPEAALLMRAALIGLGLVALGVVATDVGFFRSRWLLPLFVLGLPPLMMTLFQQASALAWRNFLRGMACLALVILAAIADTRLRGAGSDSLRVDLLAEAIEEALPDVPPLLGPHYFTGNLLLNRPDWTAFPPFPTSRLEHPTGRVLVIEEKRREGEVIGAMREQGYRGEAPPAPVLSLDVLVPYRFDEGEPRLIGLSLYDFGPGSD</sequence>
<organism evidence="10 11">
    <name type="scientific">Rhodovulum sulfidophilum</name>
    <name type="common">Rhodobacter sulfidophilus</name>
    <dbReference type="NCBI Taxonomy" id="35806"/>
    <lineage>
        <taxon>Bacteria</taxon>
        <taxon>Pseudomonadati</taxon>
        <taxon>Pseudomonadota</taxon>
        <taxon>Alphaproteobacteria</taxon>
        <taxon>Rhodobacterales</taxon>
        <taxon>Paracoccaceae</taxon>
        <taxon>Rhodovulum</taxon>
    </lineage>
</organism>
<evidence type="ECO:0000313" key="10">
    <source>
        <dbReference type="EMBL" id="BAQ67947.1"/>
    </source>
</evidence>
<dbReference type="Proteomes" id="UP000064912">
    <property type="component" value="Chromosome"/>
</dbReference>
<accession>A0A0D6AYK0</accession>
<evidence type="ECO:0000256" key="7">
    <source>
        <dbReference type="ARBA" id="ARBA00023136"/>
    </source>
</evidence>
<dbReference type="InterPro" id="IPR050297">
    <property type="entry name" value="LipidA_mod_glycosyltrf_83"/>
</dbReference>
<dbReference type="EMBL" id="AP014800">
    <property type="protein sequence ID" value="BAQ67947.1"/>
    <property type="molecule type" value="Genomic_DNA"/>
</dbReference>
<keyword evidence="2" id="KW-1003">Cell membrane</keyword>
<dbReference type="GO" id="GO:0005886">
    <property type="term" value="C:plasma membrane"/>
    <property type="evidence" value="ECO:0007669"/>
    <property type="project" value="UniProtKB-SubCell"/>
</dbReference>
<evidence type="ECO:0000313" key="11">
    <source>
        <dbReference type="Proteomes" id="UP000064912"/>
    </source>
</evidence>
<dbReference type="PANTHER" id="PTHR33908">
    <property type="entry name" value="MANNOSYLTRANSFERASE YKCB-RELATED"/>
    <property type="match status" value="1"/>
</dbReference>
<evidence type="ECO:0000256" key="2">
    <source>
        <dbReference type="ARBA" id="ARBA00022475"/>
    </source>
</evidence>
<reference evidence="10 11" key="1">
    <citation type="submission" date="2015-02" db="EMBL/GenBank/DDBJ databases">
        <title>Genome sequene of Rhodovulum sulfidophilum DSM 2351.</title>
        <authorList>
            <person name="Nagao N."/>
        </authorList>
    </citation>
    <scope>NUCLEOTIDE SEQUENCE [LARGE SCALE GENOMIC DNA]</scope>
    <source>
        <strain evidence="10 11">DSM 2351</strain>
    </source>
</reference>
<feature type="transmembrane region" description="Helical" evidence="8">
    <location>
        <begin position="175"/>
        <end position="193"/>
    </location>
</feature>
<keyword evidence="6 8" id="KW-1133">Transmembrane helix</keyword>
<dbReference type="Pfam" id="PF13231">
    <property type="entry name" value="PMT_2"/>
    <property type="match status" value="1"/>
</dbReference>
<name>A0A0D6AYK0_RHOSU</name>
<keyword evidence="5 8" id="KW-0812">Transmembrane</keyword>
<feature type="transmembrane region" description="Helical" evidence="8">
    <location>
        <begin position="200"/>
        <end position="219"/>
    </location>
</feature>
<keyword evidence="3" id="KW-0328">Glycosyltransferase</keyword>
<evidence type="ECO:0000256" key="5">
    <source>
        <dbReference type="ARBA" id="ARBA00022692"/>
    </source>
</evidence>
<dbReference type="PATRIC" id="fig|35806.4.peg.797"/>
<keyword evidence="7 8" id="KW-0472">Membrane</keyword>
<keyword evidence="4" id="KW-0808">Transferase</keyword>
<feature type="transmembrane region" description="Helical" evidence="8">
    <location>
        <begin position="129"/>
        <end position="148"/>
    </location>
</feature>
<dbReference type="InterPro" id="IPR038731">
    <property type="entry name" value="RgtA/B/C-like"/>
</dbReference>
<evidence type="ECO:0000256" key="8">
    <source>
        <dbReference type="SAM" id="Phobius"/>
    </source>
</evidence>
<gene>
    <name evidence="10" type="ORF">NHU_00779</name>
</gene>
<comment type="subcellular location">
    <subcellularLocation>
        <location evidence="1">Cell membrane</location>
        <topology evidence="1">Multi-pass membrane protein</topology>
    </subcellularLocation>
</comment>
<evidence type="ECO:0000256" key="3">
    <source>
        <dbReference type="ARBA" id="ARBA00022676"/>
    </source>
</evidence>
<evidence type="ECO:0000256" key="4">
    <source>
        <dbReference type="ARBA" id="ARBA00022679"/>
    </source>
</evidence>
<dbReference type="eggNOG" id="COG1807">
    <property type="taxonomic scope" value="Bacteria"/>
</dbReference>
<feature type="transmembrane region" description="Helical" evidence="8">
    <location>
        <begin position="76"/>
        <end position="97"/>
    </location>
</feature>
<protein>
    <submittedName>
        <fullName evidence="10">Transmembrane protein</fullName>
    </submittedName>
</protein>
<dbReference type="GO" id="GO:0016763">
    <property type="term" value="F:pentosyltransferase activity"/>
    <property type="evidence" value="ECO:0007669"/>
    <property type="project" value="TreeGrafter"/>
</dbReference>
<dbReference type="AlphaFoldDB" id="A0A0D6AYK0"/>
<proteinExistence type="predicted"/>
<feature type="transmembrane region" description="Helical" evidence="8">
    <location>
        <begin position="289"/>
        <end position="311"/>
    </location>
</feature>
<evidence type="ECO:0000256" key="6">
    <source>
        <dbReference type="ARBA" id="ARBA00022989"/>
    </source>
</evidence>
<feature type="transmembrane region" description="Helical" evidence="8">
    <location>
        <begin position="259"/>
        <end position="277"/>
    </location>
</feature>